<dbReference type="AlphaFoldDB" id="A0A8J3GCC8"/>
<keyword evidence="3" id="KW-1185">Reference proteome</keyword>
<feature type="chain" id="PRO_5035266831" description="DUF4397 domain-containing protein" evidence="1">
    <location>
        <begin position="22"/>
        <end position="227"/>
    </location>
</feature>
<keyword evidence="1" id="KW-0732">Signal</keyword>
<dbReference type="EMBL" id="BMXG01000003">
    <property type="protein sequence ID" value="GHB93418.1"/>
    <property type="molecule type" value="Genomic_DNA"/>
</dbReference>
<evidence type="ECO:0008006" key="4">
    <source>
        <dbReference type="Google" id="ProtNLM"/>
    </source>
</evidence>
<evidence type="ECO:0000313" key="2">
    <source>
        <dbReference type="EMBL" id="GHB93418.1"/>
    </source>
</evidence>
<proteinExistence type="predicted"/>
<comment type="caution">
    <text evidence="2">The sequence shown here is derived from an EMBL/GenBank/DDBJ whole genome shotgun (WGS) entry which is preliminary data.</text>
</comment>
<evidence type="ECO:0000313" key="3">
    <source>
        <dbReference type="Proteomes" id="UP000642829"/>
    </source>
</evidence>
<dbReference type="Proteomes" id="UP000642829">
    <property type="component" value="Unassembled WGS sequence"/>
</dbReference>
<name>A0A8J3GCC8_9BACT</name>
<organism evidence="2 3">
    <name type="scientific">Cerasicoccus arenae</name>
    <dbReference type="NCBI Taxonomy" id="424488"/>
    <lineage>
        <taxon>Bacteria</taxon>
        <taxon>Pseudomonadati</taxon>
        <taxon>Verrucomicrobiota</taxon>
        <taxon>Opitutia</taxon>
        <taxon>Puniceicoccales</taxon>
        <taxon>Cerasicoccaceae</taxon>
        <taxon>Cerasicoccus</taxon>
    </lineage>
</organism>
<accession>A0A8J3GCC8</accession>
<dbReference type="RefSeq" id="WP_189511735.1">
    <property type="nucleotide sequence ID" value="NZ_BMXG01000003.1"/>
</dbReference>
<feature type="signal peptide" evidence="1">
    <location>
        <begin position="1"/>
        <end position="21"/>
    </location>
</feature>
<gene>
    <name evidence="2" type="ORF">GCM10007047_06080</name>
</gene>
<protein>
    <recommendedName>
        <fullName evidence="4">DUF4397 domain-containing protein</fullName>
    </recommendedName>
</protein>
<sequence>MLRVFIIALCLQGIFAAKLFAQPTPETIRVTFSCISWNKPIGGNLYVNAGEGMEPVSIHTMQRSKPIEYEGPNPIVFYREPSDKADGMAYVPVARVTVKPGIHEPLFLFFGSGDEYKIFEIEDSFDTFPVGSYRFLNLTNRNMLAQLGSNKLELNSRSLEKLMNPFESTHEYQVAFIVREKDELTPAYYNRWMHFDNYRYLILISESKSQDAGPMEFRILSDMNLNQ</sequence>
<reference evidence="2" key="2">
    <citation type="submission" date="2020-09" db="EMBL/GenBank/DDBJ databases">
        <authorList>
            <person name="Sun Q."/>
            <person name="Kim S."/>
        </authorList>
    </citation>
    <scope>NUCLEOTIDE SEQUENCE</scope>
    <source>
        <strain evidence="2">KCTC 12870</strain>
    </source>
</reference>
<evidence type="ECO:0000256" key="1">
    <source>
        <dbReference type="SAM" id="SignalP"/>
    </source>
</evidence>
<reference evidence="2" key="1">
    <citation type="journal article" date="2014" name="Int. J. Syst. Evol. Microbiol.">
        <title>Complete genome sequence of Corynebacterium casei LMG S-19264T (=DSM 44701T), isolated from a smear-ripened cheese.</title>
        <authorList>
            <consortium name="US DOE Joint Genome Institute (JGI-PGF)"/>
            <person name="Walter F."/>
            <person name="Albersmeier A."/>
            <person name="Kalinowski J."/>
            <person name="Ruckert C."/>
        </authorList>
    </citation>
    <scope>NUCLEOTIDE SEQUENCE</scope>
    <source>
        <strain evidence="2">KCTC 12870</strain>
    </source>
</reference>